<proteinExistence type="predicted"/>
<name>A0A063YLR5_9BACT</name>
<accession>A0A063YLR5</accession>
<dbReference type="RefSeq" id="WP_036457849.1">
    <property type="nucleotide sequence ID" value="NZ_JAQRAV010000040.1"/>
</dbReference>
<evidence type="ECO:0000313" key="1">
    <source>
        <dbReference type="EMBL" id="TDU97789.1"/>
    </source>
</evidence>
<dbReference type="AlphaFoldDB" id="A0A063YLR5"/>
<sequence length="310" mass="33982">MGKIKLLELEIAQAMEEKKDSSGQLEYVGVKLNELQNAKLLSFWVQKSLIMEASKDVGIDTSDQKSVKFSVVLRGKKHKKGEILGTGEFDKYSISKPFSIDWNEPDVYKEGLPAYAVANFPATVAKKLDAFMDQDSKDFERQGFAILEKKAKENKKFKPIEIDIANATGQDLYTTIVSAADALTELVDPKVGIDLIRANQIVIFARQDILTKISTFTMKGDNAAVSAKLGAYSLGMLGGYSTFSCPYLKEASVIITTTFSMGNARKIIAANAGKIDNLSNDLGAYLETTNISDVLFNMIPTAIIHKPKNG</sequence>
<evidence type="ECO:0000313" key="2">
    <source>
        <dbReference type="Proteomes" id="UP000294882"/>
    </source>
</evidence>
<protein>
    <submittedName>
        <fullName evidence="1">Uncharacterized protein</fullName>
    </submittedName>
</protein>
<dbReference type="Proteomes" id="UP000294882">
    <property type="component" value="Unassembled WGS sequence"/>
</dbReference>
<organism evidence="1 2">
    <name type="scientific">Metamycoplasma hyosynoviae</name>
    <dbReference type="NCBI Taxonomy" id="29559"/>
    <lineage>
        <taxon>Bacteria</taxon>
        <taxon>Bacillati</taxon>
        <taxon>Mycoplasmatota</taxon>
        <taxon>Mycoplasmoidales</taxon>
        <taxon>Metamycoplasmataceae</taxon>
        <taxon>Metamycoplasma</taxon>
    </lineage>
</organism>
<reference evidence="1 2" key="1">
    <citation type="submission" date="2019-03" db="EMBL/GenBank/DDBJ databases">
        <title>Genomic Encyclopedia of Archaeal and Bacterial Type Strains, Phase II (KMG-II): from individual species to whole genera.</title>
        <authorList>
            <person name="Goeker M."/>
        </authorList>
    </citation>
    <scope>NUCLEOTIDE SEQUENCE [LARGE SCALE GENOMIC DNA]</scope>
    <source>
        <strain evidence="1 2">ATCC 25591</strain>
    </source>
</reference>
<comment type="caution">
    <text evidence="1">The sequence shown here is derived from an EMBL/GenBank/DDBJ whole genome shotgun (WGS) entry which is preliminary data.</text>
</comment>
<dbReference type="EMBL" id="SOCH01000003">
    <property type="protein sequence ID" value="TDU97789.1"/>
    <property type="molecule type" value="Genomic_DNA"/>
</dbReference>
<gene>
    <name evidence="1" type="ORF">JN03_0305</name>
</gene>